<dbReference type="PANTHER" id="PTHR44591">
    <property type="entry name" value="STRESS RESPONSE REGULATOR PROTEIN 1"/>
    <property type="match status" value="1"/>
</dbReference>
<feature type="modified residue" description="4-aspartylphosphate" evidence="2">
    <location>
        <position position="53"/>
    </location>
</feature>
<dbReference type="Proteomes" id="UP000580654">
    <property type="component" value="Unassembled WGS sequence"/>
</dbReference>
<dbReference type="SUPFAM" id="SSF52172">
    <property type="entry name" value="CheY-like"/>
    <property type="match status" value="1"/>
</dbReference>
<evidence type="ECO:0000256" key="2">
    <source>
        <dbReference type="PROSITE-ProRule" id="PRU00169"/>
    </source>
</evidence>
<evidence type="ECO:0000259" key="3">
    <source>
        <dbReference type="PROSITE" id="PS50110"/>
    </source>
</evidence>
<dbReference type="InterPro" id="IPR050595">
    <property type="entry name" value="Bact_response_regulator"/>
</dbReference>
<dbReference type="InterPro" id="IPR011006">
    <property type="entry name" value="CheY-like_superfamily"/>
</dbReference>
<gene>
    <name evidence="4" type="ORF">FHS87_004413</name>
</gene>
<dbReference type="RefSeq" id="WP_184521553.1">
    <property type="nucleotide sequence ID" value="NZ_JACIJD010000038.1"/>
</dbReference>
<evidence type="ECO:0000313" key="4">
    <source>
        <dbReference type="EMBL" id="MBB5696342.1"/>
    </source>
</evidence>
<proteinExistence type="predicted"/>
<comment type="caution">
    <text evidence="4">The sequence shown here is derived from an EMBL/GenBank/DDBJ whole genome shotgun (WGS) entry which is preliminary data.</text>
</comment>
<protein>
    <submittedName>
        <fullName evidence="4">CheY-like chemotaxis protein</fullName>
    </submittedName>
</protein>
<dbReference type="AlphaFoldDB" id="A0A840YM55"/>
<dbReference type="Gene3D" id="3.40.50.2300">
    <property type="match status" value="1"/>
</dbReference>
<dbReference type="SMART" id="SM00448">
    <property type="entry name" value="REC"/>
    <property type="match status" value="1"/>
</dbReference>
<dbReference type="GO" id="GO:0000160">
    <property type="term" value="P:phosphorelay signal transduction system"/>
    <property type="evidence" value="ECO:0007669"/>
    <property type="project" value="InterPro"/>
</dbReference>
<organism evidence="4 5">
    <name type="scientific">Muricoccus pecuniae</name>
    <dbReference type="NCBI Taxonomy" id="693023"/>
    <lineage>
        <taxon>Bacteria</taxon>
        <taxon>Pseudomonadati</taxon>
        <taxon>Pseudomonadota</taxon>
        <taxon>Alphaproteobacteria</taxon>
        <taxon>Acetobacterales</taxon>
        <taxon>Roseomonadaceae</taxon>
        <taxon>Muricoccus</taxon>
    </lineage>
</organism>
<dbReference type="PANTHER" id="PTHR44591:SF3">
    <property type="entry name" value="RESPONSE REGULATORY DOMAIN-CONTAINING PROTEIN"/>
    <property type="match status" value="1"/>
</dbReference>
<feature type="domain" description="Response regulatory" evidence="3">
    <location>
        <begin position="3"/>
        <end position="118"/>
    </location>
</feature>
<keyword evidence="1 2" id="KW-0597">Phosphoprotein</keyword>
<name>A0A840YM55_9PROT</name>
<dbReference type="PROSITE" id="PS50110">
    <property type="entry name" value="RESPONSE_REGULATORY"/>
    <property type="match status" value="1"/>
</dbReference>
<evidence type="ECO:0000313" key="5">
    <source>
        <dbReference type="Proteomes" id="UP000580654"/>
    </source>
</evidence>
<evidence type="ECO:0000256" key="1">
    <source>
        <dbReference type="ARBA" id="ARBA00022553"/>
    </source>
</evidence>
<reference evidence="4 5" key="1">
    <citation type="submission" date="2020-08" db="EMBL/GenBank/DDBJ databases">
        <title>Genomic Encyclopedia of Type Strains, Phase IV (KMG-IV): sequencing the most valuable type-strain genomes for metagenomic binning, comparative biology and taxonomic classification.</title>
        <authorList>
            <person name="Goeker M."/>
        </authorList>
    </citation>
    <scope>NUCLEOTIDE SEQUENCE [LARGE SCALE GENOMIC DNA]</scope>
    <source>
        <strain evidence="4 5">DSM 25622</strain>
    </source>
</reference>
<dbReference type="InterPro" id="IPR001789">
    <property type="entry name" value="Sig_transdc_resp-reg_receiver"/>
</dbReference>
<dbReference type="EMBL" id="JACIJD010000038">
    <property type="protein sequence ID" value="MBB5696342.1"/>
    <property type="molecule type" value="Genomic_DNA"/>
</dbReference>
<accession>A0A840YM55</accession>
<keyword evidence="5" id="KW-1185">Reference proteome</keyword>
<dbReference type="Pfam" id="PF00072">
    <property type="entry name" value="Response_reg"/>
    <property type="match status" value="1"/>
</dbReference>
<sequence>MCDVLVVEDQAIVRMVLVDMLEDEGLAVREAATPEDALRFMEGPAGCSVLVTDIDLGVAGMDGFVVAARGRHHTPDLSVLFLSGRPSHFNGRSYSEKERTLIKPFRREELLTAVRALLSH</sequence>